<organism evidence="2 3">
    <name type="scientific">Parafilimonas terrae</name>
    <dbReference type="NCBI Taxonomy" id="1465490"/>
    <lineage>
        <taxon>Bacteria</taxon>
        <taxon>Pseudomonadati</taxon>
        <taxon>Bacteroidota</taxon>
        <taxon>Chitinophagia</taxon>
        <taxon>Chitinophagales</taxon>
        <taxon>Chitinophagaceae</taxon>
        <taxon>Parafilimonas</taxon>
    </lineage>
</organism>
<keyword evidence="3" id="KW-1185">Reference proteome</keyword>
<sequence length="190" mass="21729">MKISIFFATLLFAANSIHAQGGKNVDNFKINKQNVAVFFYDPLDSLFKHDNNFQSRPDKEKSDLLDKYLHEHPLYLFRLTNNKTKDITFLCIRGNPEKVSTKMFYKVEVIENEPADFNPNNGNYANNISQVIDKVNCGGTLFENMSLFDNEEGKKAVGNGIQLFGYNRRVQPYSEIKTSIENITRSLASL</sequence>
<name>A0A1I5XA19_9BACT</name>
<evidence type="ECO:0000313" key="2">
    <source>
        <dbReference type="EMBL" id="SFQ28771.1"/>
    </source>
</evidence>
<evidence type="ECO:0000313" key="3">
    <source>
        <dbReference type="Proteomes" id="UP000199031"/>
    </source>
</evidence>
<dbReference type="RefSeq" id="WP_090659300.1">
    <property type="nucleotide sequence ID" value="NZ_FOXQ01000008.1"/>
</dbReference>
<accession>A0A1I5XA19</accession>
<dbReference type="Proteomes" id="UP000199031">
    <property type="component" value="Unassembled WGS sequence"/>
</dbReference>
<feature type="signal peptide" evidence="1">
    <location>
        <begin position="1"/>
        <end position="19"/>
    </location>
</feature>
<dbReference type="STRING" id="1465490.SAMN05444277_10839"/>
<reference evidence="2 3" key="1">
    <citation type="submission" date="2016-10" db="EMBL/GenBank/DDBJ databases">
        <authorList>
            <person name="de Groot N.N."/>
        </authorList>
    </citation>
    <scope>NUCLEOTIDE SEQUENCE [LARGE SCALE GENOMIC DNA]</scope>
    <source>
        <strain evidence="2 3">DSM 28286</strain>
    </source>
</reference>
<proteinExistence type="predicted"/>
<dbReference type="AlphaFoldDB" id="A0A1I5XA19"/>
<dbReference type="OrthoDB" id="1491605at2"/>
<protein>
    <submittedName>
        <fullName evidence="2">Uncharacterized protein</fullName>
    </submittedName>
</protein>
<evidence type="ECO:0000256" key="1">
    <source>
        <dbReference type="SAM" id="SignalP"/>
    </source>
</evidence>
<gene>
    <name evidence="2" type="ORF">SAMN05444277_10839</name>
</gene>
<dbReference type="EMBL" id="FOXQ01000008">
    <property type="protein sequence ID" value="SFQ28771.1"/>
    <property type="molecule type" value="Genomic_DNA"/>
</dbReference>
<feature type="chain" id="PRO_5011505047" evidence="1">
    <location>
        <begin position="20"/>
        <end position="190"/>
    </location>
</feature>
<keyword evidence="1" id="KW-0732">Signal</keyword>